<accession>A0A073INU9</accession>
<comment type="caution">
    <text evidence="1">The sequence shown here is derived from an EMBL/GenBank/DDBJ whole genome shotgun (WGS) entry which is preliminary data.</text>
</comment>
<proteinExistence type="predicted"/>
<dbReference type="PANTHER" id="PTHR33991">
    <property type="entry name" value="DNA REPAIR PROTEIN RECO"/>
    <property type="match status" value="1"/>
</dbReference>
<dbReference type="eggNOG" id="COG1381">
    <property type="taxonomic scope" value="Bacteria"/>
</dbReference>
<keyword evidence="2" id="KW-1185">Reference proteome</keyword>
<dbReference type="AlphaFoldDB" id="A0A073INU9"/>
<dbReference type="STRING" id="2754.EH55_11225"/>
<dbReference type="RefSeq" id="WP_037978270.1">
    <property type="nucleotide sequence ID" value="NZ_JMKI01000053.1"/>
</dbReference>
<dbReference type="OrthoDB" id="5392at2"/>
<protein>
    <recommendedName>
        <fullName evidence="3">DNA repair protein RecO</fullName>
    </recommendedName>
</protein>
<dbReference type="InterPro" id="IPR037278">
    <property type="entry name" value="ARFGAP/RecO"/>
</dbReference>
<evidence type="ECO:0000313" key="2">
    <source>
        <dbReference type="Proteomes" id="UP000027665"/>
    </source>
</evidence>
<reference evidence="1 2" key="1">
    <citation type="submission" date="2014-04" db="EMBL/GenBank/DDBJ databases">
        <title>Draft Genome Sequence of Synergistes jonesii.</title>
        <authorList>
            <person name="Coil D.A."/>
            <person name="Eisen J.A."/>
            <person name="Holland-Moritz H.E."/>
        </authorList>
    </citation>
    <scope>NUCLEOTIDE SEQUENCE [LARGE SCALE GENOMIC DNA]</scope>
    <source>
        <strain evidence="1 2">78-1</strain>
    </source>
</reference>
<name>A0A073INU9_9BACT</name>
<dbReference type="Gene3D" id="1.20.1440.120">
    <property type="entry name" value="Recombination protein O, C-terminal domain"/>
    <property type="match status" value="1"/>
</dbReference>
<dbReference type="EMBL" id="JMKI01000053">
    <property type="protein sequence ID" value="KEJ91265.1"/>
    <property type="molecule type" value="Genomic_DNA"/>
</dbReference>
<dbReference type="InterPro" id="IPR042242">
    <property type="entry name" value="RecO_C"/>
</dbReference>
<gene>
    <name evidence="1" type="ORF">EH55_11225</name>
</gene>
<dbReference type="Pfam" id="PF02565">
    <property type="entry name" value="RecO_C"/>
    <property type="match status" value="1"/>
</dbReference>
<dbReference type="NCBIfam" id="TIGR00613">
    <property type="entry name" value="reco"/>
    <property type="match status" value="1"/>
</dbReference>
<dbReference type="PANTHER" id="PTHR33991:SF1">
    <property type="entry name" value="DNA REPAIR PROTEIN RECO"/>
    <property type="match status" value="1"/>
</dbReference>
<dbReference type="GO" id="GO:0006302">
    <property type="term" value="P:double-strand break repair"/>
    <property type="evidence" value="ECO:0007669"/>
    <property type="project" value="TreeGrafter"/>
</dbReference>
<dbReference type="Proteomes" id="UP000027665">
    <property type="component" value="Unassembled WGS sequence"/>
</dbReference>
<sequence>MIPAHLPQGYYTKTGTVLLRKDSAKEGQSILIFMRELGPRWAGAPRANAKNRFGGATEPLTWARYSLYQSPTKLYLQDAEVREDFLTLRESGGTLLCAMRLYKLTAREAPTGCENDALLRALWSALVQLREKCPPAAVEFRYTWKFLNLMGLAPSYDICASCGTRLSGRGVMTKEGVFCASCAKNGGLSMDAAELAELRAAALLPHEKFLLWSKEPRKNENFLKNIKLLSPYFANMR</sequence>
<dbReference type="InterPro" id="IPR003717">
    <property type="entry name" value="RecO"/>
</dbReference>
<evidence type="ECO:0008006" key="3">
    <source>
        <dbReference type="Google" id="ProtNLM"/>
    </source>
</evidence>
<evidence type="ECO:0000313" key="1">
    <source>
        <dbReference type="EMBL" id="KEJ91265.1"/>
    </source>
</evidence>
<dbReference type="GO" id="GO:0006310">
    <property type="term" value="P:DNA recombination"/>
    <property type="evidence" value="ECO:0007669"/>
    <property type="project" value="InterPro"/>
</dbReference>
<organism evidence="1 2">
    <name type="scientific">Synergistes jonesii</name>
    <dbReference type="NCBI Taxonomy" id="2754"/>
    <lineage>
        <taxon>Bacteria</taxon>
        <taxon>Thermotogati</taxon>
        <taxon>Synergistota</taxon>
        <taxon>Synergistia</taxon>
        <taxon>Synergistales</taxon>
        <taxon>Synergistaceae</taxon>
        <taxon>Synergistes</taxon>
    </lineage>
</organism>
<dbReference type="GeneID" id="90984553"/>
<dbReference type="GO" id="GO:0043590">
    <property type="term" value="C:bacterial nucleoid"/>
    <property type="evidence" value="ECO:0007669"/>
    <property type="project" value="TreeGrafter"/>
</dbReference>
<dbReference type="SUPFAM" id="SSF57863">
    <property type="entry name" value="ArfGap/RecO-like zinc finger"/>
    <property type="match status" value="1"/>
</dbReference>